<sequence>MGNQLETWQVILIIVGVLGVIWSNIALLKYSAKFEMKKKIDEQTAPFDKDKATSKNNTPQNNPKKDED</sequence>
<dbReference type="Proteomes" id="UP000016521">
    <property type="component" value="Chromosome I"/>
</dbReference>
<dbReference type="EMBL" id="CP011924">
    <property type="protein sequence ID" value="ATD06000.1"/>
    <property type="molecule type" value="Genomic_DNA"/>
</dbReference>
<reference evidence="3 5" key="1">
    <citation type="submission" date="2015-06" db="EMBL/GenBank/DDBJ databases">
        <authorList>
            <person name="Xie B.-B."/>
            <person name="Rong J.-C."/>
            <person name="Qin Q.-L."/>
            <person name="Zhang Y.-Z."/>
        </authorList>
    </citation>
    <scope>NUCLEOTIDE SEQUENCE [LARGE SCALE GENOMIC DNA]</scope>
    <source>
        <strain evidence="3 5">JCM 20779</strain>
    </source>
</reference>
<keyword evidence="2" id="KW-0472">Membrane</keyword>
<feature type="transmembrane region" description="Helical" evidence="2">
    <location>
        <begin position="6"/>
        <end position="28"/>
    </location>
</feature>
<organism evidence="4 6">
    <name type="scientific">Pseudoalteromonas piscicida</name>
    <dbReference type="NCBI Taxonomy" id="43662"/>
    <lineage>
        <taxon>Bacteria</taxon>
        <taxon>Pseudomonadati</taxon>
        <taxon>Pseudomonadota</taxon>
        <taxon>Gammaproteobacteria</taxon>
        <taxon>Alteromonadales</taxon>
        <taxon>Pseudoalteromonadaceae</taxon>
        <taxon>Pseudoalteromonas</taxon>
    </lineage>
</organism>
<dbReference type="RefSeq" id="WP_010375503.1">
    <property type="nucleotide sequence ID" value="NZ_CP011924.1"/>
</dbReference>
<gene>
    <name evidence="4" type="ORF">CWB74_02045</name>
    <name evidence="3" type="ORF">PPIS_a0761</name>
</gene>
<reference evidence="6" key="3">
    <citation type="submission" date="2019-06" db="EMBL/GenBank/DDBJ databases">
        <title>Co-occurence of chitin degradation, pigmentation and bioactivity in marine Pseudoalteromonas.</title>
        <authorList>
            <person name="Sonnenschein E.C."/>
            <person name="Bech P.K."/>
        </authorList>
    </citation>
    <scope>NUCLEOTIDE SEQUENCE [LARGE SCALE GENOMIC DNA]</scope>
    <source>
        <strain evidence="6">S1607</strain>
    </source>
</reference>
<dbReference type="InterPro" id="IPR021550">
    <property type="entry name" value="DUF2897"/>
</dbReference>
<name>A0AAQ2EWV3_PSEO7</name>
<evidence type="ECO:0000313" key="3">
    <source>
        <dbReference type="EMBL" id="ATD06000.1"/>
    </source>
</evidence>
<proteinExistence type="predicted"/>
<keyword evidence="2" id="KW-1133">Transmembrane helix</keyword>
<dbReference type="AlphaFoldDB" id="A0AAQ2EWV3"/>
<dbReference type="EMBL" id="PNEL01000006">
    <property type="protein sequence ID" value="TMN81653.1"/>
    <property type="molecule type" value="Genomic_DNA"/>
</dbReference>
<protein>
    <submittedName>
        <fullName evidence="4">DUF2897 domain-containing protein</fullName>
    </submittedName>
</protein>
<keyword evidence="5" id="KW-1185">Reference proteome</keyword>
<feature type="region of interest" description="Disordered" evidence="1">
    <location>
        <begin position="45"/>
        <end position="68"/>
    </location>
</feature>
<evidence type="ECO:0000256" key="2">
    <source>
        <dbReference type="SAM" id="Phobius"/>
    </source>
</evidence>
<reference evidence="4" key="4">
    <citation type="submission" date="2019-09" db="EMBL/GenBank/DDBJ databases">
        <title>Co-occurence of chitin degradation, pigmentation and bioactivity in marine Pseudoalteromonas.</title>
        <authorList>
            <person name="Sonnenschein E.C."/>
            <person name="Bech P.K."/>
        </authorList>
    </citation>
    <scope>NUCLEOTIDE SEQUENCE</scope>
    <source>
        <strain evidence="4">S1607</strain>
    </source>
</reference>
<dbReference type="Proteomes" id="UP000305423">
    <property type="component" value="Unassembled WGS sequence"/>
</dbReference>
<keyword evidence="2" id="KW-0812">Transmembrane</keyword>
<evidence type="ECO:0000313" key="4">
    <source>
        <dbReference type="EMBL" id="TMN81653.1"/>
    </source>
</evidence>
<evidence type="ECO:0000313" key="6">
    <source>
        <dbReference type="Proteomes" id="UP000305423"/>
    </source>
</evidence>
<reference evidence="4 6" key="2">
    <citation type="submission" date="2017-12" db="EMBL/GenBank/DDBJ databases">
        <authorList>
            <person name="Paulsen S."/>
            <person name="Gram L.K."/>
        </authorList>
    </citation>
    <scope>NUCLEOTIDE SEQUENCE [LARGE SCALE GENOMIC DNA]</scope>
    <source>
        <strain evidence="4 6">S1607</strain>
    </source>
</reference>
<accession>A0AAQ2EWV3</accession>
<evidence type="ECO:0000256" key="1">
    <source>
        <dbReference type="SAM" id="MobiDB-lite"/>
    </source>
</evidence>
<evidence type="ECO:0000313" key="5">
    <source>
        <dbReference type="Proteomes" id="UP000016521"/>
    </source>
</evidence>
<dbReference type="Pfam" id="PF11446">
    <property type="entry name" value="DUF2897"/>
    <property type="match status" value="1"/>
</dbReference>